<accession>A0A7R9BG36</accession>
<evidence type="ECO:0000313" key="2">
    <source>
        <dbReference type="Proteomes" id="UP000678499"/>
    </source>
</evidence>
<protein>
    <submittedName>
        <fullName evidence="1">Uncharacterized protein</fullName>
    </submittedName>
</protein>
<gene>
    <name evidence="1" type="ORF">NMOB1V02_LOCUS1210</name>
</gene>
<sequence length="490" mass="54106">MQKKIDEGWSSFAGKASVGETAYVDVSPNFSQNARIQPAWLTRRRMLTVVWALSSDAFPEYVSGIYVFTRDAHGACFLSPHMFGLRAEADKFYVLRVSASLQPESNHTTRVGIHSKAFMVAGGFLFVYETFTNSAVGARYSKHKFASSSVRRWRELKIPCFACVLRGLYLRFPAHRGTDQCQVSNPSVEEDGGIIIVTSSLVVTRKRIWGNADMRFILGAFLVEQHFSGNPDRDSGENSAKESLNLFHNYLGHICGYQRQGEESRLAFVGLAGAIQRNHPSVTVVGSPNGAPGSFVIQIDGQDFFSRPPNGPYPDLQAVLNAINQAQMNRWRQEQEEAGCCPCCNIIGDLSSGPNPFKAAISSSQSAQGFCYFVGGNKQSKTASRRRLMVVRVTFKSERSYTVVRWIAEVAGFPFALCVHCSSTAFEAVKLFSSECHLFEVHPVFRILRSCSVAVEYLSSPGNIDPTLITIGGTCDENFFVAGASRNWVV</sequence>
<dbReference type="EMBL" id="CAJPEX010000118">
    <property type="protein sequence ID" value="CAG0913469.1"/>
    <property type="molecule type" value="Genomic_DNA"/>
</dbReference>
<reference evidence="1" key="1">
    <citation type="submission" date="2020-11" db="EMBL/GenBank/DDBJ databases">
        <authorList>
            <person name="Tran Van P."/>
        </authorList>
    </citation>
    <scope>NUCLEOTIDE SEQUENCE</scope>
</reference>
<evidence type="ECO:0000313" key="1">
    <source>
        <dbReference type="EMBL" id="CAD7273317.1"/>
    </source>
</evidence>
<keyword evidence="2" id="KW-1185">Reference proteome</keyword>
<dbReference type="Proteomes" id="UP000678499">
    <property type="component" value="Unassembled WGS sequence"/>
</dbReference>
<dbReference type="AlphaFoldDB" id="A0A7R9BG36"/>
<organism evidence="1">
    <name type="scientific">Notodromas monacha</name>
    <dbReference type="NCBI Taxonomy" id="399045"/>
    <lineage>
        <taxon>Eukaryota</taxon>
        <taxon>Metazoa</taxon>
        <taxon>Ecdysozoa</taxon>
        <taxon>Arthropoda</taxon>
        <taxon>Crustacea</taxon>
        <taxon>Oligostraca</taxon>
        <taxon>Ostracoda</taxon>
        <taxon>Podocopa</taxon>
        <taxon>Podocopida</taxon>
        <taxon>Cypridocopina</taxon>
        <taxon>Cypridoidea</taxon>
        <taxon>Cyprididae</taxon>
        <taxon>Notodromas</taxon>
    </lineage>
</organism>
<dbReference type="EMBL" id="OA882155">
    <property type="protein sequence ID" value="CAD7273317.1"/>
    <property type="molecule type" value="Genomic_DNA"/>
</dbReference>
<name>A0A7R9BG36_9CRUS</name>
<proteinExistence type="predicted"/>
<dbReference type="Gene3D" id="3.40.30.10">
    <property type="entry name" value="Glutaredoxin"/>
    <property type="match status" value="1"/>
</dbReference>